<dbReference type="InterPro" id="IPR000157">
    <property type="entry name" value="TIR_dom"/>
</dbReference>
<sequence>MSCICLLQFISLKGWRRMEEKRVSGVMSWFRERFGRQRNGQEQINPYENPPPPSHPSDLSISTSICSSSSSHQHLPSFLSSSLRSALKYDLYLCHSEKDMEQAQSLATFLEQPGKSLRCFLQERDCALGGAVSTELLQALRDSHCWLLLITPHFLKDDWCLYQMHQVLSEGPMSQRIIPSVLDMPRSELPLELRFLFTVDLNVNREFGFKQVYSTVLHYLKDVCEKETSSSVSQTDRREESQL</sequence>
<dbReference type="GO" id="GO:0005737">
    <property type="term" value="C:cytoplasm"/>
    <property type="evidence" value="ECO:0000318"/>
    <property type="project" value="GO_Central"/>
</dbReference>
<evidence type="ECO:0000256" key="1">
    <source>
        <dbReference type="SAM" id="MobiDB-lite"/>
    </source>
</evidence>
<proteinExistence type="predicted"/>
<dbReference type="CTD" id="114609"/>
<feature type="region of interest" description="Disordered" evidence="1">
    <location>
        <begin position="40"/>
        <end position="65"/>
    </location>
</feature>
<dbReference type="OrthoDB" id="9424455at2759"/>
<dbReference type="InterPro" id="IPR017279">
    <property type="entry name" value="Tol-interleuk_rcpt_adapt_Tirap"/>
</dbReference>
<reference evidence="4" key="1">
    <citation type="submission" date="2025-08" db="UniProtKB">
        <authorList>
            <consortium name="RefSeq"/>
        </authorList>
    </citation>
    <scope>IDENTIFICATION</scope>
    <source>
        <strain evidence="4">Tuebingen</strain>
        <tissue evidence="4">Fibroblasts and whole tissue</tissue>
    </source>
</reference>
<dbReference type="InterPro" id="IPR035897">
    <property type="entry name" value="Toll_tir_struct_dom_sf"/>
</dbReference>
<dbReference type="GO" id="GO:2000343">
    <property type="term" value="P:positive regulation of chemokine (C-X-C motif) ligand 2 production"/>
    <property type="evidence" value="ECO:0000318"/>
    <property type="project" value="GO_Central"/>
</dbReference>
<feature type="compositionally biased region" description="Low complexity" evidence="1">
    <location>
        <begin position="56"/>
        <end position="65"/>
    </location>
</feature>
<dbReference type="SUPFAM" id="SSF52200">
    <property type="entry name" value="Toll/Interleukin receptor TIR domain"/>
    <property type="match status" value="1"/>
</dbReference>
<organism evidence="3 4">
    <name type="scientific">Danio rerio</name>
    <name type="common">Zebrafish</name>
    <name type="synonym">Brachydanio rerio</name>
    <dbReference type="NCBI Taxonomy" id="7955"/>
    <lineage>
        <taxon>Eukaryota</taxon>
        <taxon>Metazoa</taxon>
        <taxon>Chordata</taxon>
        <taxon>Craniata</taxon>
        <taxon>Vertebrata</taxon>
        <taxon>Euteleostomi</taxon>
        <taxon>Actinopterygii</taxon>
        <taxon>Neopterygii</taxon>
        <taxon>Teleostei</taxon>
        <taxon>Ostariophysi</taxon>
        <taxon>Cypriniformes</taxon>
        <taxon>Danionidae</taxon>
        <taxon>Danioninae</taxon>
        <taxon>Danio</taxon>
    </lineage>
</organism>
<dbReference type="FunCoup" id="A0A8M6Z2S6">
    <property type="interactions" value="726"/>
</dbReference>
<dbReference type="PROSITE" id="PS50104">
    <property type="entry name" value="TIR"/>
    <property type="match status" value="1"/>
</dbReference>
<dbReference type="Pfam" id="PF13676">
    <property type="entry name" value="TIR_2"/>
    <property type="match status" value="1"/>
</dbReference>
<dbReference type="GO" id="GO:0034142">
    <property type="term" value="P:toll-like receptor 4 signaling pathway"/>
    <property type="evidence" value="ECO:0000318"/>
    <property type="project" value="GO_Central"/>
</dbReference>
<gene>
    <name evidence="4 5" type="primary">tirap</name>
</gene>
<dbReference type="GO" id="GO:0032760">
    <property type="term" value="P:positive regulation of tumor necrosis factor production"/>
    <property type="evidence" value="ECO:0000318"/>
    <property type="project" value="GO_Central"/>
</dbReference>
<dbReference type="Gene3D" id="3.40.50.10140">
    <property type="entry name" value="Toll/interleukin-1 receptor homology (TIR) domain"/>
    <property type="match status" value="1"/>
</dbReference>
<dbReference type="PANTHER" id="PTHR22662:SF0">
    <property type="entry name" value="TOLL_INTERLEUKIN-1 RECEPTOR DOMAIN-CONTAINING ADAPTER PROTEIN"/>
    <property type="match status" value="1"/>
</dbReference>
<dbReference type="GeneID" id="403148"/>
<dbReference type="KEGG" id="dre:403148"/>
<dbReference type="AlphaFoldDB" id="A0A8M6Z2S6"/>
<evidence type="ECO:0000313" key="5">
    <source>
        <dbReference type="ZFIN" id="ZDB-GENE-040219-4"/>
    </source>
</evidence>
<protein>
    <submittedName>
        <fullName evidence="4">Toll/interleukin-1 receptor domain-containing adapter protein isoform X1</fullName>
    </submittedName>
</protein>
<dbReference type="GO" id="GO:0005886">
    <property type="term" value="C:plasma membrane"/>
    <property type="evidence" value="ECO:0000318"/>
    <property type="project" value="GO_Central"/>
</dbReference>
<dbReference type="RefSeq" id="XP_017207577.1">
    <property type="nucleotide sequence ID" value="XM_017352088.4"/>
</dbReference>
<name>A0A8M6Z2S6_DANRE</name>
<dbReference type="ZFIN" id="ZDB-GENE-040219-4">
    <property type="gene designation" value="tirap"/>
</dbReference>
<dbReference type="Proteomes" id="UP000000437">
    <property type="component" value="Chromosome 18"/>
</dbReference>
<dbReference type="GO" id="GO:0035662">
    <property type="term" value="F:Toll-like receptor 4 binding"/>
    <property type="evidence" value="ECO:0000318"/>
    <property type="project" value="GO_Central"/>
</dbReference>
<keyword evidence="4" id="KW-0675">Receptor</keyword>
<evidence type="ECO:0000259" key="2">
    <source>
        <dbReference type="PROSITE" id="PS50104"/>
    </source>
</evidence>
<dbReference type="GO" id="GO:0043123">
    <property type="term" value="P:positive regulation of canonical NF-kappaB signal transduction"/>
    <property type="evidence" value="ECO:0000318"/>
    <property type="project" value="GO_Central"/>
</dbReference>
<dbReference type="AGR" id="ZFIN:ZDB-GENE-040219-4"/>
<dbReference type="PANTHER" id="PTHR22662">
    <property type="entry name" value="TIRAP"/>
    <property type="match status" value="1"/>
</dbReference>
<dbReference type="SMART" id="SM00255">
    <property type="entry name" value="TIR"/>
    <property type="match status" value="1"/>
</dbReference>
<evidence type="ECO:0000313" key="4">
    <source>
        <dbReference type="RefSeq" id="XP_017207577.1"/>
    </source>
</evidence>
<accession>A0A8M6Z2S6</accession>
<evidence type="ECO:0000313" key="3">
    <source>
        <dbReference type="Proteomes" id="UP000000437"/>
    </source>
</evidence>
<dbReference type="SMR" id="A0A8M6Z2S6"/>
<dbReference type="GO" id="GO:0035663">
    <property type="term" value="F:Toll-like receptor 2 binding"/>
    <property type="evidence" value="ECO:0000318"/>
    <property type="project" value="GO_Central"/>
</dbReference>
<keyword evidence="3" id="KW-1185">Reference proteome</keyword>
<feature type="domain" description="TIR" evidence="2">
    <location>
        <begin position="87"/>
        <end position="217"/>
    </location>
</feature>